<name>A0ABQ3U284_STRHY</name>
<protein>
    <submittedName>
        <fullName evidence="2">Uncharacterized protein</fullName>
    </submittedName>
</protein>
<reference evidence="2" key="1">
    <citation type="submission" date="2024-05" db="EMBL/GenBank/DDBJ databases">
        <title>Whole genome shotgun sequence of Streptomyces hygroscopicus NBRC 113678.</title>
        <authorList>
            <person name="Komaki H."/>
            <person name="Tamura T."/>
        </authorList>
    </citation>
    <scope>NUCLEOTIDE SEQUENCE</scope>
    <source>
        <strain evidence="2">N11-34</strain>
    </source>
</reference>
<keyword evidence="3" id="KW-1185">Reference proteome</keyword>
<dbReference type="EMBL" id="BNEK01000003">
    <property type="protein sequence ID" value="GHJ29726.1"/>
    <property type="molecule type" value="Genomic_DNA"/>
</dbReference>
<accession>A0ABQ3U284</accession>
<organism evidence="2 3">
    <name type="scientific">Streptomyces hygroscopicus</name>
    <dbReference type="NCBI Taxonomy" id="1912"/>
    <lineage>
        <taxon>Bacteria</taxon>
        <taxon>Bacillati</taxon>
        <taxon>Actinomycetota</taxon>
        <taxon>Actinomycetes</taxon>
        <taxon>Kitasatosporales</taxon>
        <taxon>Streptomycetaceae</taxon>
        <taxon>Streptomyces</taxon>
        <taxon>Streptomyces violaceusniger group</taxon>
    </lineage>
</organism>
<feature type="region of interest" description="Disordered" evidence="1">
    <location>
        <begin position="1"/>
        <end position="35"/>
    </location>
</feature>
<evidence type="ECO:0000313" key="2">
    <source>
        <dbReference type="EMBL" id="GHJ29726.1"/>
    </source>
</evidence>
<feature type="compositionally biased region" description="Low complexity" evidence="1">
    <location>
        <begin position="1"/>
        <end position="22"/>
    </location>
</feature>
<proteinExistence type="predicted"/>
<evidence type="ECO:0000256" key="1">
    <source>
        <dbReference type="SAM" id="MobiDB-lite"/>
    </source>
</evidence>
<dbReference type="Proteomes" id="UP001054854">
    <property type="component" value="Unassembled WGS sequence"/>
</dbReference>
<gene>
    <name evidence="2" type="ORF">TPA0910_41590</name>
</gene>
<comment type="caution">
    <text evidence="2">The sequence shown here is derived from an EMBL/GenBank/DDBJ whole genome shotgun (WGS) entry which is preliminary data.</text>
</comment>
<evidence type="ECO:0000313" key="3">
    <source>
        <dbReference type="Proteomes" id="UP001054854"/>
    </source>
</evidence>
<sequence>MGTGAAGPHPRAAARGVRTAVAQPRNGGELGSGRGELTVRKMGWWRSGRRRDRAVVGVPQQVTGTGTLLLASDRGSDV</sequence>